<name>A0ABW1KEF3_9ACTN</name>
<evidence type="ECO:0008006" key="3">
    <source>
        <dbReference type="Google" id="ProtNLM"/>
    </source>
</evidence>
<dbReference type="InterPro" id="IPR008929">
    <property type="entry name" value="Chondroitin_lyas"/>
</dbReference>
<dbReference type="SUPFAM" id="SSF48230">
    <property type="entry name" value="Chondroitin AC/alginate lyase"/>
    <property type="match status" value="1"/>
</dbReference>
<proteinExistence type="predicted"/>
<reference evidence="2" key="1">
    <citation type="journal article" date="2019" name="Int. J. Syst. Evol. Microbiol.">
        <title>The Global Catalogue of Microorganisms (GCM) 10K type strain sequencing project: providing services to taxonomists for standard genome sequencing and annotation.</title>
        <authorList>
            <consortium name="The Broad Institute Genomics Platform"/>
            <consortium name="The Broad Institute Genome Sequencing Center for Infectious Disease"/>
            <person name="Wu L."/>
            <person name="Ma J."/>
        </authorList>
    </citation>
    <scope>NUCLEOTIDE SEQUENCE [LARGE SCALE GENOMIC DNA]</scope>
    <source>
        <strain evidence="2">ZS-35-S2</strain>
    </source>
</reference>
<protein>
    <recommendedName>
        <fullName evidence="3">Heparinase</fullName>
    </recommendedName>
</protein>
<keyword evidence="2" id="KW-1185">Reference proteome</keyword>
<dbReference type="RefSeq" id="WP_377427040.1">
    <property type="nucleotide sequence ID" value="NZ_JBHSPR010000032.1"/>
</dbReference>
<dbReference type="EMBL" id="JBHSPR010000032">
    <property type="protein sequence ID" value="MFC6020170.1"/>
    <property type="molecule type" value="Genomic_DNA"/>
</dbReference>
<gene>
    <name evidence="1" type="ORF">ACFP2T_28750</name>
</gene>
<dbReference type="Proteomes" id="UP001596203">
    <property type="component" value="Unassembled WGS sequence"/>
</dbReference>
<accession>A0ABW1KEF3</accession>
<sequence>ADPDLIPAIEANARVLLGPRYYGPPNFSIHNHGLMSNLQLVYAADVIGRPAWKQTALQRMASEGPQSFSDIGISWEQSSMYQEGNAILWGYAADVFSQAPGYEDESATMTALVDQALASYSWMTEPDGGIVQIGDSDEQPGRPAPASWTERVLRDDQAGWLIGRWSWSDPATNYYTVRYGPGRRAHGHHDRAGGVTWSTQGVRVLVGPGRFAYDSTSPYHAYQISPQSHNVAIPDGRTVSGSAYASITSSKVQGPAHAWNLGDTVYGIAHTRNVNINRDLNQMIVSDDFPAASLWRQSWHLDPDWQLTSGGADSTRLTFAHPSGRTLTITTTGRVSSVTLGQTRPPAGWHFPKFGLREWAPEIVIRSYGRANTTTFVLA</sequence>
<dbReference type="Gene3D" id="1.50.10.100">
    <property type="entry name" value="Chondroitin AC/alginate lyase"/>
    <property type="match status" value="1"/>
</dbReference>
<comment type="caution">
    <text evidence="1">The sequence shown here is derived from an EMBL/GenBank/DDBJ whole genome shotgun (WGS) entry which is preliminary data.</text>
</comment>
<evidence type="ECO:0000313" key="2">
    <source>
        <dbReference type="Proteomes" id="UP001596203"/>
    </source>
</evidence>
<organism evidence="1 2">
    <name type="scientific">Plantactinospora solaniradicis</name>
    <dbReference type="NCBI Taxonomy" id="1723736"/>
    <lineage>
        <taxon>Bacteria</taxon>
        <taxon>Bacillati</taxon>
        <taxon>Actinomycetota</taxon>
        <taxon>Actinomycetes</taxon>
        <taxon>Micromonosporales</taxon>
        <taxon>Micromonosporaceae</taxon>
        <taxon>Plantactinospora</taxon>
    </lineage>
</organism>
<evidence type="ECO:0000313" key="1">
    <source>
        <dbReference type="EMBL" id="MFC6020170.1"/>
    </source>
</evidence>
<feature type="non-terminal residue" evidence="1">
    <location>
        <position position="1"/>
    </location>
</feature>
<dbReference type="Gene3D" id="2.70.98.70">
    <property type="match status" value="1"/>
</dbReference>